<protein>
    <recommendedName>
        <fullName evidence="3">DUF1127 domain-containing protein</fullName>
    </recommendedName>
</protein>
<dbReference type="Proteomes" id="UP001342418">
    <property type="component" value="Chromosome"/>
</dbReference>
<evidence type="ECO:0000313" key="2">
    <source>
        <dbReference type="Proteomes" id="UP001342418"/>
    </source>
</evidence>
<name>A0ABY5MKE0_9HYPH</name>
<reference evidence="1 2" key="1">
    <citation type="submission" date="2018-07" db="EMBL/GenBank/DDBJ databases">
        <title>Genome sequence of Nitratireductor thuwali#1536.</title>
        <authorList>
            <person name="Michoud G."/>
            <person name="Merlino G."/>
            <person name="Sefrji F.O."/>
            <person name="Daffonchio D."/>
        </authorList>
    </citation>
    <scope>NUCLEOTIDE SEQUENCE [LARGE SCALE GENOMIC DNA]</scope>
    <source>
        <strain evidence="2">Nit1536</strain>
    </source>
</reference>
<proteinExistence type="predicted"/>
<gene>
    <name evidence="1" type="ORF">NTH_01999</name>
</gene>
<evidence type="ECO:0008006" key="3">
    <source>
        <dbReference type="Google" id="ProtNLM"/>
    </source>
</evidence>
<organism evidence="1 2">
    <name type="scientific">Nitratireductor thuwali</name>
    <dbReference type="NCBI Taxonomy" id="2267699"/>
    <lineage>
        <taxon>Bacteria</taxon>
        <taxon>Pseudomonadati</taxon>
        <taxon>Pseudomonadota</taxon>
        <taxon>Alphaproteobacteria</taxon>
        <taxon>Hyphomicrobiales</taxon>
        <taxon>Phyllobacteriaceae</taxon>
        <taxon>Nitratireductor</taxon>
    </lineage>
</organism>
<dbReference type="EMBL" id="CP030941">
    <property type="protein sequence ID" value="UUP17530.1"/>
    <property type="molecule type" value="Genomic_DNA"/>
</dbReference>
<evidence type="ECO:0000313" key="1">
    <source>
        <dbReference type="EMBL" id="UUP17530.1"/>
    </source>
</evidence>
<accession>A0ABY5MKE0</accession>
<keyword evidence="2" id="KW-1185">Reference proteome</keyword>
<sequence length="54" mass="6542">MPLFDNTVLSSLAGWAQGWRRRRRRRVGERIMNDLPRHLQDDIGWEPPARNRRM</sequence>